<dbReference type="InterPro" id="IPR011059">
    <property type="entry name" value="Metal-dep_hydrolase_composite"/>
</dbReference>
<organism evidence="2 3">
    <name type="scientific">Streptomyces dengpaensis</name>
    <dbReference type="NCBI Taxonomy" id="2049881"/>
    <lineage>
        <taxon>Bacteria</taxon>
        <taxon>Bacillati</taxon>
        <taxon>Actinomycetota</taxon>
        <taxon>Actinomycetes</taxon>
        <taxon>Kitasatosporales</taxon>
        <taxon>Streptomycetaceae</taxon>
        <taxon>Streptomyces</taxon>
    </lineage>
</organism>
<protein>
    <recommendedName>
        <fullName evidence="1">Amidohydrolase 3 domain-containing protein</fullName>
    </recommendedName>
</protein>
<dbReference type="Gene3D" id="3.20.20.140">
    <property type="entry name" value="Metal-dependent hydrolases"/>
    <property type="match status" value="1"/>
</dbReference>
<evidence type="ECO:0000313" key="2">
    <source>
        <dbReference type="EMBL" id="AVH54563.1"/>
    </source>
</evidence>
<dbReference type="PANTHER" id="PTHR22642:SF2">
    <property type="entry name" value="PROTEIN LONG AFTER FAR-RED 3"/>
    <property type="match status" value="1"/>
</dbReference>
<dbReference type="InterPro" id="IPR032466">
    <property type="entry name" value="Metal_Hydrolase"/>
</dbReference>
<dbReference type="EMBL" id="CP026652">
    <property type="protein sequence ID" value="AVH54563.1"/>
    <property type="molecule type" value="Genomic_DNA"/>
</dbReference>
<proteinExistence type="predicted"/>
<evidence type="ECO:0000313" key="3">
    <source>
        <dbReference type="Proteomes" id="UP000238413"/>
    </source>
</evidence>
<dbReference type="Pfam" id="PF07969">
    <property type="entry name" value="Amidohydro_3"/>
    <property type="match status" value="1"/>
</dbReference>
<sequence length="156" mass="16997">MRALSRPSSCELGRPFAPVLVREVRLVRRSGRNAQQQRNSTVRRIHDHAARESARLRLGIGSDGPLNPFLGIFCAVTHPARPEEAVDITTAVRAYTLGSAWAQRREHELGLLTPGYLADLAVLSQDIFSVETEALPTTESVLTMVGGAICHRTGAC</sequence>
<accession>A0ABM6SJU3</accession>
<dbReference type="Proteomes" id="UP000238413">
    <property type="component" value="Chromosome"/>
</dbReference>
<reference evidence="2 3" key="1">
    <citation type="submission" date="2018-02" db="EMBL/GenBank/DDBJ databases">
        <title>Complete genome sequence of Streptomyces dengpaensis, the producer of angucyclines.</title>
        <authorList>
            <person name="Yumei L."/>
        </authorList>
    </citation>
    <scope>NUCLEOTIDE SEQUENCE [LARGE SCALE GENOMIC DNA]</scope>
    <source>
        <strain evidence="2 3">XZHG99</strain>
    </source>
</reference>
<feature type="domain" description="Amidohydrolase 3" evidence="1">
    <location>
        <begin position="52"/>
        <end position="149"/>
    </location>
</feature>
<dbReference type="InterPro" id="IPR013108">
    <property type="entry name" value="Amidohydro_3"/>
</dbReference>
<dbReference type="SUPFAM" id="SSF51556">
    <property type="entry name" value="Metallo-dependent hydrolases"/>
    <property type="match status" value="1"/>
</dbReference>
<keyword evidence="3" id="KW-1185">Reference proteome</keyword>
<name>A0ABM6SJU3_9ACTN</name>
<gene>
    <name evidence="2" type="ORF">C4B68_00480</name>
</gene>
<evidence type="ECO:0000259" key="1">
    <source>
        <dbReference type="Pfam" id="PF07969"/>
    </source>
</evidence>
<dbReference type="PANTHER" id="PTHR22642">
    <property type="entry name" value="IMIDAZOLONEPROPIONASE"/>
    <property type="match status" value="1"/>
</dbReference>
<dbReference type="Gene3D" id="2.30.40.10">
    <property type="entry name" value="Urease, subunit C, domain 1"/>
    <property type="match status" value="1"/>
</dbReference>